<keyword evidence="5" id="KW-0472">Membrane</keyword>
<reference evidence="7" key="1">
    <citation type="submission" date="2022-08" db="EMBL/GenBank/DDBJ databases">
        <authorList>
            <person name="Somphong A."/>
            <person name="Phongsopitanun W."/>
        </authorList>
    </citation>
    <scope>NUCLEOTIDE SEQUENCE</scope>
    <source>
        <strain evidence="7">LP05-1</strain>
    </source>
</reference>
<dbReference type="Gene3D" id="3.20.20.80">
    <property type="entry name" value="Glycosidases"/>
    <property type="match status" value="1"/>
</dbReference>
<feature type="region of interest" description="Disordered" evidence="4">
    <location>
        <begin position="54"/>
        <end position="162"/>
    </location>
</feature>
<keyword evidence="5" id="KW-0812">Transmembrane</keyword>
<comment type="similarity">
    <text evidence="3">Belongs to the glycosyl hydrolase 26 family.</text>
</comment>
<keyword evidence="5" id="KW-1133">Transmembrane helix</keyword>
<organism evidence="7 8">
    <name type="scientific">Streptomyces pyxinae</name>
    <dbReference type="NCBI Taxonomy" id="2970734"/>
    <lineage>
        <taxon>Bacteria</taxon>
        <taxon>Bacillati</taxon>
        <taxon>Actinomycetota</taxon>
        <taxon>Actinomycetes</taxon>
        <taxon>Kitasatosporales</taxon>
        <taxon>Streptomycetaceae</taxon>
        <taxon>Streptomyces</taxon>
    </lineage>
</organism>
<feature type="compositionally biased region" description="Basic and acidic residues" evidence="4">
    <location>
        <begin position="14"/>
        <end position="34"/>
    </location>
</feature>
<feature type="domain" description="GH26" evidence="6">
    <location>
        <begin position="122"/>
        <end position="450"/>
    </location>
</feature>
<evidence type="ECO:0000313" key="8">
    <source>
        <dbReference type="Proteomes" id="UP001431313"/>
    </source>
</evidence>
<keyword evidence="1 3" id="KW-0378">Hydrolase</keyword>
<dbReference type="PROSITE" id="PS51764">
    <property type="entry name" value="GH26"/>
    <property type="match status" value="1"/>
</dbReference>
<dbReference type="Proteomes" id="UP001431313">
    <property type="component" value="Unassembled WGS sequence"/>
</dbReference>
<dbReference type="Pfam" id="PF02156">
    <property type="entry name" value="Glyco_hydro_26"/>
    <property type="match status" value="1"/>
</dbReference>
<dbReference type="InterPro" id="IPR017853">
    <property type="entry name" value="GH"/>
</dbReference>
<evidence type="ECO:0000313" key="7">
    <source>
        <dbReference type="EMBL" id="MCS0638986.1"/>
    </source>
</evidence>
<feature type="region of interest" description="Disordered" evidence="4">
    <location>
        <begin position="450"/>
        <end position="492"/>
    </location>
</feature>
<evidence type="ECO:0000256" key="1">
    <source>
        <dbReference type="ARBA" id="ARBA00022801"/>
    </source>
</evidence>
<dbReference type="InterPro" id="IPR022790">
    <property type="entry name" value="GH26_dom"/>
</dbReference>
<evidence type="ECO:0000256" key="3">
    <source>
        <dbReference type="PROSITE-ProRule" id="PRU01100"/>
    </source>
</evidence>
<keyword evidence="2 3" id="KW-0326">Glycosidase</keyword>
<proteinExistence type="inferred from homology"/>
<feature type="compositionally biased region" description="Low complexity" evidence="4">
    <location>
        <begin position="69"/>
        <end position="138"/>
    </location>
</feature>
<feature type="region of interest" description="Disordered" evidence="4">
    <location>
        <begin position="1"/>
        <end position="38"/>
    </location>
</feature>
<evidence type="ECO:0000259" key="6">
    <source>
        <dbReference type="PROSITE" id="PS51764"/>
    </source>
</evidence>
<dbReference type="EMBL" id="JANUGQ010000029">
    <property type="protein sequence ID" value="MCS0638986.1"/>
    <property type="molecule type" value="Genomic_DNA"/>
</dbReference>
<gene>
    <name evidence="7" type="ORF">NX801_25735</name>
</gene>
<sequence length="517" mass="55367">MSHRKHRLHPGGPGDRKGPADPGGPDRRTRERARPGRAWLGAVTAGLVLSGGFLAPAGHAAEPPPEPEPGATAPGAVPAPEAPLPEATVPVPAAADPSVPEATAAPKPTTTATTTATATATAEATAVPGPTAAPELPVTDPPASAPDASPAGPATPVPAAPGPPTTAVGAYLGFGPEGVSRMAELQKWLGGTELRAGHTYLPGDRWSNIEGRPGFLADWADWRRADPDRLLVLNVPMLERNEERLPDALVRQLLRLGAAGHFDRHYRALGERLVGLGVPDTVVVLGWEMNGTTYSHRCGPDPAAWKTYWKRIVTAMRKVPGQKFRFDFAPNRGRDAIPWTECYPGDDVVDIVGMDSYDQPPGETFQEQVDQAYGLRQQVEFAAAHGKAISYPEWGLFRNGDNTAYMRGMLEWMERHRPLYQTITDYCPHGVWQCGRNPAAAEVFRTALSAGRPKPTEPAPTESTPTEPAPTPTGPAPTRPPEAQQPGCTPIDLGPWIEQLLGHQVCVQLDGRRLDHR</sequence>
<feature type="active site" description="Proton donor" evidence="3">
    <location>
        <position position="288"/>
    </location>
</feature>
<accession>A0ABT2CQM7</accession>
<evidence type="ECO:0000256" key="2">
    <source>
        <dbReference type="ARBA" id="ARBA00023295"/>
    </source>
</evidence>
<feature type="active site" description="Nucleophile" evidence="3">
    <location>
        <position position="393"/>
    </location>
</feature>
<feature type="transmembrane region" description="Helical" evidence="5">
    <location>
        <begin position="38"/>
        <end position="57"/>
    </location>
</feature>
<evidence type="ECO:0000256" key="4">
    <source>
        <dbReference type="SAM" id="MobiDB-lite"/>
    </source>
</evidence>
<feature type="compositionally biased region" description="Pro residues" evidence="4">
    <location>
        <begin position="153"/>
        <end position="162"/>
    </location>
</feature>
<keyword evidence="8" id="KW-1185">Reference proteome</keyword>
<dbReference type="GO" id="GO:0016787">
    <property type="term" value="F:hydrolase activity"/>
    <property type="evidence" value="ECO:0007669"/>
    <property type="project" value="UniProtKB-KW"/>
</dbReference>
<comment type="caution">
    <text evidence="7">The sequence shown here is derived from an EMBL/GenBank/DDBJ whole genome shotgun (WGS) entry which is preliminary data.</text>
</comment>
<dbReference type="SUPFAM" id="SSF51445">
    <property type="entry name" value="(Trans)glycosidases"/>
    <property type="match status" value="1"/>
</dbReference>
<protein>
    <submittedName>
        <fullName evidence="7">Glycosyl hydrolase</fullName>
    </submittedName>
</protein>
<evidence type="ECO:0000256" key="5">
    <source>
        <dbReference type="SAM" id="Phobius"/>
    </source>
</evidence>
<name>A0ABT2CQM7_9ACTN</name>
<feature type="compositionally biased region" description="Pro residues" evidence="4">
    <location>
        <begin position="467"/>
        <end position="480"/>
    </location>
</feature>